<organism evidence="1">
    <name type="scientific">Anopheles atroparvus</name>
    <name type="common">European mosquito</name>
    <dbReference type="NCBI Taxonomy" id="41427"/>
    <lineage>
        <taxon>Eukaryota</taxon>
        <taxon>Metazoa</taxon>
        <taxon>Ecdysozoa</taxon>
        <taxon>Arthropoda</taxon>
        <taxon>Hexapoda</taxon>
        <taxon>Insecta</taxon>
        <taxon>Pterygota</taxon>
        <taxon>Neoptera</taxon>
        <taxon>Endopterygota</taxon>
        <taxon>Diptera</taxon>
        <taxon>Nematocera</taxon>
        <taxon>Culicoidea</taxon>
        <taxon>Culicidae</taxon>
        <taxon>Anophelinae</taxon>
        <taxon>Anopheles</taxon>
    </lineage>
</organism>
<protein>
    <submittedName>
        <fullName evidence="1">Uncharacterized protein</fullName>
    </submittedName>
</protein>
<name>A0A182JDB7_ANOAO</name>
<proteinExistence type="predicted"/>
<dbReference type="EnsemblMetazoa" id="AATE015942-RA">
    <property type="protein sequence ID" value="AATE015942-PA.1"/>
    <property type="gene ID" value="AATE015942"/>
</dbReference>
<reference evidence="1" key="1">
    <citation type="submission" date="2022-08" db="UniProtKB">
        <authorList>
            <consortium name="EnsemblMetazoa"/>
        </authorList>
    </citation>
    <scope>IDENTIFICATION</scope>
    <source>
        <strain evidence="1">EBRO</strain>
    </source>
</reference>
<evidence type="ECO:0000313" key="1">
    <source>
        <dbReference type="EnsemblMetazoa" id="AATE015942-PA.1"/>
    </source>
</evidence>
<dbReference type="VEuPathDB" id="VectorBase:AATE015942"/>
<dbReference type="AlphaFoldDB" id="A0A182JDB7"/>
<sequence>MKLSTAGKCRYASISRLPSLLYDMSSSSKNACISSSPWPSSATLQCDTFSTSSTAMAWEIFPSSSTRSSSLYDASSCSRLLKRYSESSSANLLFAIDRLRRLCDGELSTSIADSWLFSTYSSSRSSVMRIDTSRLSSRSSSTSVLAKVVCCRSKAVNLFEDRSSSSRSSESWKICGSRLLSSLPLRSISRSSSSAKSIAPGPMEITFRLPRCLNVLSSMRDTGLWWMWSFSSISNPRRDEPSSRCTLFSSRSSFSNDDIPSRKLLASIVPSGLSERCNSCSFHSPAKLFTSGPCRWLLERLSFSRLPLRANVLAGTVCRWLRSRSSSFSDSSRSKLCGVELVQLLGLAEHGVRKLAELVVGDVEQLQAGQIEHGREANPVKIPPSIDDRLLSSKSNVSRRLRPSKVPGTIFSITFPSSWSARKLLVCLNRCRSSARISLCCKAKSSRLRKLASTAGCSSSRELLFSFSISRSNSVSVTSGLNASGSIEDQLPEPGQPGERVPRQAGEIVVVQVQLSQLPQLLEQPIRQLLRVVTVEVELGQLAQPGEHLTRKLCDLVPGQSQRFQVVQPPEGVLRDRHDPIAAEVEPQQLRRPHEPVVVQCGQMVLLQLQIFQLARIVERLALELLHVAVLHLERDHIFVVGEQRLGDGGQRRVRYFHLDKRAATAGADDRLRHLFRGVQVDVPQLALAATQVAAERGLPWECVGSARWQQHQQQQQQGRRCEDTATNSCGDARLDGTVKVTRCPEATRDENWLTMRDIFRHPRLGDRIQPKVFEARHLEFSSR</sequence>
<accession>A0A182JDB7</accession>